<protein>
    <submittedName>
        <fullName evidence="2">PepSY domain-containing protein</fullName>
    </submittedName>
</protein>
<proteinExistence type="predicted"/>
<feature type="transmembrane region" description="Helical" evidence="1">
    <location>
        <begin position="191"/>
        <end position="212"/>
    </location>
</feature>
<feature type="transmembrane region" description="Helical" evidence="1">
    <location>
        <begin position="337"/>
        <end position="358"/>
    </location>
</feature>
<dbReference type="PANTHER" id="PTHR34219:SF3">
    <property type="entry name" value="BLL7967 PROTEIN"/>
    <property type="match status" value="1"/>
</dbReference>
<keyword evidence="1" id="KW-1133">Transmembrane helix</keyword>
<dbReference type="Pfam" id="PF03929">
    <property type="entry name" value="PepSY_TM"/>
    <property type="match status" value="1"/>
</dbReference>
<organism evidence="2 3">
    <name type="scientific">Candidatus Nitronauta litoralis</name>
    <dbReference type="NCBI Taxonomy" id="2705533"/>
    <lineage>
        <taxon>Bacteria</taxon>
        <taxon>Pseudomonadati</taxon>
        <taxon>Nitrospinota/Tectimicrobiota group</taxon>
        <taxon>Nitrospinota</taxon>
        <taxon>Nitrospinia</taxon>
        <taxon>Nitrospinales</taxon>
        <taxon>Nitrospinaceae</taxon>
        <taxon>Candidatus Nitronauta</taxon>
    </lineage>
</organism>
<dbReference type="InterPro" id="IPR005625">
    <property type="entry name" value="PepSY-ass_TM"/>
</dbReference>
<reference evidence="2 3" key="1">
    <citation type="submission" date="2020-02" db="EMBL/GenBank/DDBJ databases">
        <title>Genomic and physiological characterization of two novel Nitrospinaceae genera.</title>
        <authorList>
            <person name="Mueller A.J."/>
            <person name="Jung M.-Y."/>
            <person name="Strachan C.R."/>
            <person name="Herbold C.W."/>
            <person name="Kirkegaard R.H."/>
            <person name="Daims H."/>
        </authorList>
    </citation>
    <scope>NUCLEOTIDE SEQUENCE [LARGE SCALE GENOMIC DNA]</scope>
    <source>
        <strain evidence="2">EB</strain>
    </source>
</reference>
<evidence type="ECO:0000256" key="1">
    <source>
        <dbReference type="SAM" id="Phobius"/>
    </source>
</evidence>
<accession>A0A7T0BWC1</accession>
<keyword evidence="1" id="KW-0812">Transmembrane</keyword>
<name>A0A7T0BWC1_9BACT</name>
<keyword evidence="1" id="KW-0472">Membrane</keyword>
<dbReference type="KEGG" id="nli:G3M70_09430"/>
<dbReference type="EMBL" id="CP048685">
    <property type="protein sequence ID" value="QPJ62078.1"/>
    <property type="molecule type" value="Genomic_DNA"/>
</dbReference>
<feature type="transmembrane region" description="Helical" evidence="1">
    <location>
        <begin position="145"/>
        <end position="170"/>
    </location>
</feature>
<dbReference type="PANTHER" id="PTHR34219">
    <property type="entry name" value="IRON-REGULATED INNER MEMBRANE PROTEIN-RELATED"/>
    <property type="match status" value="1"/>
</dbReference>
<sequence length="376" mass="41779">MNLKALKIWYGVHKWTSLVCTVFMLLLCLTGLPLIFFHEIDHAMGRSVDPPETVAVRGPASLDSIVSDAQKRKPGDVVQFMGTSSDEPHSIFITMGETIDAPEASAFFTYDARTGEFVHEYPLKQGFMFTVFKLHVDLFADLPGMLFLGFMGLLLTISLVSGAVVYSPFMRNLPFGTVRRDRSVSLKWLDLHNLIGIGTLVWFLVVGVTGVINTLATPILDQWKETELASMIAPYMNDEPGTEPVSLERAVAAARAAEPEMELGFIAFPGNSFAGPYHFSAFMRGKTPLTSKIRTPLLIDTRSYEVVEKRELPLYVKAFLISQPLHFGDYGGLPLKILWAILDILAIIVLVSGIVLWYKGRRVPIEARLKIDQLAA</sequence>
<evidence type="ECO:0000313" key="2">
    <source>
        <dbReference type="EMBL" id="QPJ62078.1"/>
    </source>
</evidence>
<evidence type="ECO:0000313" key="3">
    <source>
        <dbReference type="Proteomes" id="UP000594688"/>
    </source>
</evidence>
<gene>
    <name evidence="2" type="ORF">G3M70_09430</name>
</gene>
<dbReference type="Proteomes" id="UP000594688">
    <property type="component" value="Chromosome"/>
</dbReference>
<feature type="transmembrane region" description="Helical" evidence="1">
    <location>
        <begin position="12"/>
        <end position="37"/>
    </location>
</feature>
<dbReference type="AlphaFoldDB" id="A0A7T0BWC1"/>